<proteinExistence type="inferred from homology"/>
<feature type="transmembrane region" description="Helical" evidence="12">
    <location>
        <begin position="208"/>
        <end position="230"/>
    </location>
</feature>
<evidence type="ECO:0000256" key="1">
    <source>
        <dbReference type="ARBA" id="ARBA00004651"/>
    </source>
</evidence>
<feature type="transmembrane region" description="Helical" evidence="12">
    <location>
        <begin position="126"/>
        <end position="147"/>
    </location>
</feature>
<feature type="compositionally biased region" description="Low complexity" evidence="11">
    <location>
        <begin position="701"/>
        <end position="714"/>
    </location>
</feature>
<dbReference type="PRINTS" id="PR00237">
    <property type="entry name" value="GPCRRHODOPSN"/>
</dbReference>
<evidence type="ECO:0000256" key="4">
    <source>
        <dbReference type="ARBA" id="ARBA00022989"/>
    </source>
</evidence>
<feature type="domain" description="G-protein coupled receptors family 1 profile" evidence="13">
    <location>
        <begin position="67"/>
        <end position="245"/>
    </location>
</feature>
<sequence length="1144" mass="124220">MTFYAVGTITTAAAPATASASSRNGTAGAENSDSPPSLLAPADGMGQVENNPYALALAFVPLMTIFGNALVILAVCRDKSLRNVTNLLIMSLAISDLLVALCVMFFAVYYEWNSFVWDLGPTLCNLYIGADVACSTASILNLLAISLDRYIAISHPLAYCQIGTNSRAYVSIALVWAVSISVAIPLAFGANHIESEHECAFTNPVFMISSSVLSFFLPCLAMIALYAVVFRRLRERESARTARKRHAALSGTETALISNALMGGAKMARQIARSHLKDQLLLELSIQTSSFPTASRSDEEDEEEDDDEEEEDEEAVDAGESAAGRAHWHRNDKRGLAAQVAQECHKKHQRRPTFGLMMNGGAMPFATAPMNPLQLPSTALTDAERRVKGWRRKRTLRLMRRCNTLPSTVMQRQTTTTAPQGTTQKATKRTTMARGESEVTEEQQTKADTTKCQQQKQESLKRPKSPIGDIQNANGASDERVLLENDGGQEQFCKDVVATAEPSTMGLNEGDGEERPPSLSPVHLCSSFGDELVECFPFIDQNEHQQQQEPHEDHNNSNSNKSALLLGDESTPDDTRRCVGLSNGKAAESADPSSFNAEALKMQQRNGSSKRGTVRRTATTQKQQKRATEMPCHRSGGQGNFGMRRTHSERHPTDIKTQQRIRRLSADGSACASCAGWVVIVGKEDENGAKNNGTDNDRLNGADYNNYLNDNDNGTTAAGSPTFGTNIEQRKKKSTARQVAKDAKSGTKCAAFSTGATLALRNGGGCGAAPPFLLQQRQLRQKRHKQCGAMLARLIQWTRGQRRVIAGGFGIVDGPRLVEVLESATTVGVVSAVDHHNRTAGRGGDARRSVRISSRSQPGRHGSNTNTNDSGNRHHNQLNFDQSEYGDQSDQKDGDQSPSEWNDAGGESSAALSSSYRFLLESGATNCCFADPDRRRNSCINTSMVEKFSSGTRTGHGQDGESLHNGQNGTVPRRNGAAAYCQRASTVTGVPKKKTSCASSTFSSSPLRYIRQAFRRSLVPIIEEGRKPSRALLKRATRQMRREQKATVTLAVVLAVFLCCWVPFFALHLSNAVCLLSGGGQCVHLLAMFLSTWLGYLNSSLNPLIYTVFDKRFRKAFRNLLGCAAGPSSSAGTGGGRRGTRPRG</sequence>
<dbReference type="Pfam" id="PF00001">
    <property type="entry name" value="7tm_1"/>
    <property type="match status" value="2"/>
</dbReference>
<reference evidence="14 15" key="1">
    <citation type="submission" date="2024-10" db="EMBL/GenBank/DDBJ databases">
        <authorList>
            <person name="Kim D."/>
        </authorList>
    </citation>
    <scope>NUCLEOTIDE SEQUENCE [LARGE SCALE GENOMIC DNA]</scope>
    <source>
        <strain evidence="14">Taebaek</strain>
    </source>
</reference>
<evidence type="ECO:0000256" key="5">
    <source>
        <dbReference type="ARBA" id="ARBA00023040"/>
    </source>
</evidence>
<dbReference type="AlphaFoldDB" id="A0ABD2JHN0"/>
<feature type="transmembrane region" description="Helical" evidence="12">
    <location>
        <begin position="168"/>
        <end position="188"/>
    </location>
</feature>
<organism evidence="14 15">
    <name type="scientific">Heterodera schachtii</name>
    <name type="common">Sugarbeet cyst nematode worm</name>
    <name type="synonym">Tylenchus schachtii</name>
    <dbReference type="NCBI Taxonomy" id="97005"/>
    <lineage>
        <taxon>Eukaryota</taxon>
        <taxon>Metazoa</taxon>
        <taxon>Ecdysozoa</taxon>
        <taxon>Nematoda</taxon>
        <taxon>Chromadorea</taxon>
        <taxon>Rhabditida</taxon>
        <taxon>Tylenchina</taxon>
        <taxon>Tylenchomorpha</taxon>
        <taxon>Tylenchoidea</taxon>
        <taxon>Heteroderidae</taxon>
        <taxon>Heteroderinae</taxon>
        <taxon>Heterodera</taxon>
    </lineage>
</organism>
<feature type="region of interest" description="Disordered" evidence="11">
    <location>
        <begin position="835"/>
        <end position="908"/>
    </location>
</feature>
<feature type="compositionally biased region" description="Polar residues" evidence="11">
    <location>
        <begin position="715"/>
        <end position="727"/>
    </location>
</feature>
<comment type="subcellular location">
    <subcellularLocation>
        <location evidence="1">Cell membrane</location>
        <topology evidence="1">Multi-pass membrane protein</topology>
    </subcellularLocation>
</comment>
<feature type="region of interest" description="Disordered" evidence="11">
    <location>
        <begin position="543"/>
        <end position="576"/>
    </location>
</feature>
<feature type="compositionally biased region" description="Polar residues" evidence="11">
    <location>
        <begin position="851"/>
        <end position="870"/>
    </location>
</feature>
<keyword evidence="9 10" id="KW-0807">Transducer</keyword>
<feature type="compositionally biased region" description="Low complexity" evidence="11">
    <location>
        <begin position="411"/>
        <end position="425"/>
    </location>
</feature>
<name>A0ABD2JHN0_HETSC</name>
<dbReference type="PANTHER" id="PTHR24248:SF125">
    <property type="entry name" value="DOPAMINE D2-LIKE RECEPTOR"/>
    <property type="match status" value="1"/>
</dbReference>
<keyword evidence="7" id="KW-1015">Disulfide bond</keyword>
<feature type="region of interest" description="Disordered" evidence="11">
    <location>
        <begin position="501"/>
        <end position="523"/>
    </location>
</feature>
<keyword evidence="3 10" id="KW-0812">Transmembrane</keyword>
<keyword evidence="2" id="KW-1003">Cell membrane</keyword>
<feature type="transmembrane region" description="Helical" evidence="12">
    <location>
        <begin position="1086"/>
        <end position="1109"/>
    </location>
</feature>
<feature type="compositionally biased region" description="Low complexity" evidence="11">
    <location>
        <begin position="556"/>
        <end position="566"/>
    </location>
</feature>
<dbReference type="Proteomes" id="UP001620645">
    <property type="component" value="Unassembled WGS sequence"/>
</dbReference>
<dbReference type="SUPFAM" id="SSF81321">
    <property type="entry name" value="Family A G protein-coupled receptor-like"/>
    <property type="match status" value="2"/>
</dbReference>
<dbReference type="EMBL" id="JBICCN010000143">
    <property type="protein sequence ID" value="KAL3090106.1"/>
    <property type="molecule type" value="Genomic_DNA"/>
</dbReference>
<accession>A0ABD2JHN0</accession>
<feature type="transmembrane region" description="Helical" evidence="12">
    <location>
        <begin position="1048"/>
        <end position="1066"/>
    </location>
</feature>
<keyword evidence="6 12" id="KW-0472">Membrane</keyword>
<feature type="compositionally biased region" description="Acidic residues" evidence="11">
    <location>
        <begin position="298"/>
        <end position="317"/>
    </location>
</feature>
<evidence type="ECO:0000256" key="11">
    <source>
        <dbReference type="SAM" id="MobiDB-lite"/>
    </source>
</evidence>
<gene>
    <name evidence="14" type="ORF">niasHS_006558</name>
</gene>
<evidence type="ECO:0000256" key="12">
    <source>
        <dbReference type="SAM" id="Phobius"/>
    </source>
</evidence>
<feature type="region of interest" description="Disordered" evidence="11">
    <location>
        <begin position="291"/>
        <end position="330"/>
    </location>
</feature>
<feature type="transmembrane region" description="Helical" evidence="12">
    <location>
        <begin position="87"/>
        <end position="110"/>
    </location>
</feature>
<feature type="transmembrane region" description="Helical" evidence="12">
    <location>
        <begin position="53"/>
        <end position="75"/>
    </location>
</feature>
<dbReference type="PANTHER" id="PTHR24248">
    <property type="entry name" value="ADRENERGIC RECEPTOR-RELATED G-PROTEIN COUPLED RECEPTOR"/>
    <property type="match status" value="1"/>
</dbReference>
<keyword evidence="8 10" id="KW-0675">Receptor</keyword>
<comment type="similarity">
    <text evidence="10">Belongs to the G-protein coupled receptor 1 family.</text>
</comment>
<dbReference type="SMART" id="SM01381">
    <property type="entry name" value="7TM_GPCR_Srsx"/>
    <property type="match status" value="1"/>
</dbReference>
<evidence type="ECO:0000256" key="6">
    <source>
        <dbReference type="ARBA" id="ARBA00023136"/>
    </source>
</evidence>
<dbReference type="GO" id="GO:0005886">
    <property type="term" value="C:plasma membrane"/>
    <property type="evidence" value="ECO:0007669"/>
    <property type="project" value="UniProtKB-SubCell"/>
</dbReference>
<dbReference type="Gene3D" id="1.20.1070.10">
    <property type="entry name" value="Rhodopsin 7-helix transmembrane proteins"/>
    <property type="match status" value="2"/>
</dbReference>
<evidence type="ECO:0000256" key="9">
    <source>
        <dbReference type="ARBA" id="ARBA00023224"/>
    </source>
</evidence>
<dbReference type="GO" id="GO:0004930">
    <property type="term" value="F:G protein-coupled receptor activity"/>
    <property type="evidence" value="ECO:0007669"/>
    <property type="project" value="UniProtKB-KW"/>
</dbReference>
<dbReference type="PROSITE" id="PS50262">
    <property type="entry name" value="G_PROTEIN_RECEP_F1_2"/>
    <property type="match status" value="2"/>
</dbReference>
<evidence type="ECO:0000313" key="14">
    <source>
        <dbReference type="EMBL" id="KAL3090106.1"/>
    </source>
</evidence>
<keyword evidence="4 12" id="KW-1133">Transmembrane helix</keyword>
<feature type="region of interest" description="Disordered" evidence="11">
    <location>
        <begin position="686"/>
        <end position="733"/>
    </location>
</feature>
<feature type="region of interest" description="Disordered" evidence="11">
    <location>
        <begin position="602"/>
        <end position="659"/>
    </location>
</feature>
<evidence type="ECO:0000256" key="3">
    <source>
        <dbReference type="ARBA" id="ARBA00022692"/>
    </source>
</evidence>
<feature type="domain" description="G-protein coupled receptors family 1 profile" evidence="13">
    <location>
        <begin position="1033"/>
        <end position="1106"/>
    </location>
</feature>
<feature type="region of interest" description="Disordered" evidence="11">
    <location>
        <begin position="949"/>
        <end position="971"/>
    </location>
</feature>
<evidence type="ECO:0000256" key="7">
    <source>
        <dbReference type="ARBA" id="ARBA00023157"/>
    </source>
</evidence>
<evidence type="ECO:0000256" key="8">
    <source>
        <dbReference type="ARBA" id="ARBA00023170"/>
    </source>
</evidence>
<keyword evidence="5 10" id="KW-0297">G-protein coupled receptor</keyword>
<evidence type="ECO:0000256" key="2">
    <source>
        <dbReference type="ARBA" id="ARBA00022475"/>
    </source>
</evidence>
<comment type="caution">
    <text evidence="14">The sequence shown here is derived from an EMBL/GenBank/DDBJ whole genome shotgun (WGS) entry which is preliminary data.</text>
</comment>
<dbReference type="PROSITE" id="PS00237">
    <property type="entry name" value="G_PROTEIN_RECEP_F1_1"/>
    <property type="match status" value="1"/>
</dbReference>
<keyword evidence="15" id="KW-1185">Reference proteome</keyword>
<dbReference type="InterPro" id="IPR000276">
    <property type="entry name" value="GPCR_Rhodpsn"/>
</dbReference>
<feature type="region of interest" description="Disordered" evidence="11">
    <location>
        <begin position="411"/>
        <end position="475"/>
    </location>
</feature>
<protein>
    <recommendedName>
        <fullName evidence="13">G-protein coupled receptors family 1 profile domain-containing protein</fullName>
    </recommendedName>
</protein>
<evidence type="ECO:0000313" key="15">
    <source>
        <dbReference type="Proteomes" id="UP001620645"/>
    </source>
</evidence>
<dbReference type="InterPro" id="IPR017452">
    <property type="entry name" value="GPCR_Rhodpsn_7TM"/>
</dbReference>
<evidence type="ECO:0000256" key="10">
    <source>
        <dbReference type="RuleBase" id="RU000688"/>
    </source>
</evidence>
<evidence type="ECO:0000259" key="13">
    <source>
        <dbReference type="PROSITE" id="PS50262"/>
    </source>
</evidence>